<dbReference type="GO" id="GO:0005634">
    <property type="term" value="C:nucleus"/>
    <property type="evidence" value="ECO:0007669"/>
    <property type="project" value="UniProtKB-SubCell"/>
</dbReference>
<evidence type="ECO:0000313" key="10">
    <source>
        <dbReference type="EMBL" id="OAF68087.1"/>
    </source>
</evidence>
<dbReference type="Pfam" id="PF23561">
    <property type="entry name" value="zf-C2H2_15"/>
    <property type="match status" value="1"/>
</dbReference>
<dbReference type="GO" id="GO:0000978">
    <property type="term" value="F:RNA polymerase II cis-regulatory region sequence-specific DNA binding"/>
    <property type="evidence" value="ECO:0007669"/>
    <property type="project" value="TreeGrafter"/>
</dbReference>
<dbReference type="InterPro" id="IPR036236">
    <property type="entry name" value="Znf_C2H2_sf"/>
</dbReference>
<sequence length="500" mass="57996">MNNQGNNDPMNNSIKKKSEQNEKQCPNECNKENEGKTEDNSTIPNENICLINNYENDANFNSIYNTSSEKYLKNDQDMLMHPTITGNTQNTGNTMNNRNTIHQNRPNNYNNINNNNLINSEFQMNFNNTYNQYIQNLPYPESYHTQRDPYEFHDRNLSFSARTDGMIPMPIRHDESRNRTNVHNDMLNGSQQRRTIHQMMPADNLNGQSHDSNRNLQIHEERDLSYPMRNGINHENRVNVHNGMNVFNSVNRINEVDGNVNSLTPVRHSGGDIYQQMYPSLINDPTHFNQINPMDHTQFMNSLNPLTPSNPLNQQNFINNLINLNPSNHVRANEINYHTPDLTGSYVPNGHTRSNSTQQYQFNNSTIINPIFCNGPINAPVNMNPSDTNDEDSDEIQEPHICRWAIDGRLNGEPCNKCFNTIAELVNHLQLEHINQSNEDGNYYVCFWHKCIRNGAPFKARYKLVNHLRVHTGEKPFKCTLCKSRFARSENMKIHNRDMF</sequence>
<keyword evidence="4 7" id="KW-0863">Zinc-finger</keyword>
<dbReference type="InterPro" id="IPR056436">
    <property type="entry name" value="Znf-C2H2_ZIC1-5/GLI1-3-like"/>
</dbReference>
<protein>
    <recommendedName>
        <fullName evidence="9">C2H2-type domain-containing protein</fullName>
    </recommendedName>
</protein>
<keyword evidence="11" id="KW-1185">Reference proteome</keyword>
<evidence type="ECO:0000256" key="2">
    <source>
        <dbReference type="ARBA" id="ARBA00022723"/>
    </source>
</evidence>
<evidence type="ECO:0000256" key="1">
    <source>
        <dbReference type="ARBA" id="ARBA00004123"/>
    </source>
</evidence>
<feature type="compositionally biased region" description="Low complexity" evidence="8">
    <location>
        <begin position="1"/>
        <end position="12"/>
    </location>
</feature>
<feature type="compositionally biased region" description="Basic and acidic residues" evidence="8">
    <location>
        <begin position="29"/>
        <end position="39"/>
    </location>
</feature>
<dbReference type="FunFam" id="3.30.160.60:FF:000031">
    <property type="entry name" value="GLI family zinc finger 3"/>
    <property type="match status" value="1"/>
</dbReference>
<accession>A0A177B1C6</accession>
<evidence type="ECO:0000313" key="11">
    <source>
        <dbReference type="Proteomes" id="UP000078046"/>
    </source>
</evidence>
<keyword evidence="6" id="KW-0539">Nucleus</keyword>
<keyword evidence="5" id="KW-0862">Zinc</keyword>
<evidence type="ECO:0000256" key="7">
    <source>
        <dbReference type="PROSITE-ProRule" id="PRU00042"/>
    </source>
</evidence>
<dbReference type="InterPro" id="IPR013087">
    <property type="entry name" value="Znf_C2H2_type"/>
</dbReference>
<keyword evidence="3" id="KW-0677">Repeat</keyword>
<feature type="region of interest" description="Disordered" evidence="8">
    <location>
        <begin position="1"/>
        <end position="44"/>
    </location>
</feature>
<dbReference type="PROSITE" id="PS50157">
    <property type="entry name" value="ZINC_FINGER_C2H2_2"/>
    <property type="match status" value="1"/>
</dbReference>
<name>A0A177B1C6_9BILA</name>
<dbReference type="PANTHER" id="PTHR45718">
    <property type="entry name" value="TRANSCRIPTIONAL ACTIVATOR CUBITUS INTERRUPTUS"/>
    <property type="match status" value="1"/>
</dbReference>
<dbReference type="GO" id="GO:0000981">
    <property type="term" value="F:DNA-binding transcription factor activity, RNA polymerase II-specific"/>
    <property type="evidence" value="ECO:0007669"/>
    <property type="project" value="TreeGrafter"/>
</dbReference>
<dbReference type="EMBL" id="LWCA01000516">
    <property type="protein sequence ID" value="OAF68087.1"/>
    <property type="molecule type" value="Genomic_DNA"/>
</dbReference>
<dbReference type="Gene3D" id="3.30.160.60">
    <property type="entry name" value="Classic Zinc Finger"/>
    <property type="match status" value="2"/>
</dbReference>
<evidence type="ECO:0000256" key="5">
    <source>
        <dbReference type="ARBA" id="ARBA00022833"/>
    </source>
</evidence>
<evidence type="ECO:0000256" key="6">
    <source>
        <dbReference type="ARBA" id="ARBA00023242"/>
    </source>
</evidence>
<dbReference type="SUPFAM" id="SSF57667">
    <property type="entry name" value="beta-beta-alpha zinc fingers"/>
    <property type="match status" value="1"/>
</dbReference>
<evidence type="ECO:0000259" key="9">
    <source>
        <dbReference type="PROSITE" id="PS50157"/>
    </source>
</evidence>
<reference evidence="10 11" key="1">
    <citation type="submission" date="2016-04" db="EMBL/GenBank/DDBJ databases">
        <title>The genome of Intoshia linei affirms orthonectids as highly simplified spiralians.</title>
        <authorList>
            <person name="Mikhailov K.V."/>
            <person name="Slusarev G.S."/>
            <person name="Nikitin M.A."/>
            <person name="Logacheva M.D."/>
            <person name="Penin A."/>
            <person name="Aleoshin V."/>
            <person name="Panchin Y.V."/>
        </authorList>
    </citation>
    <scope>NUCLEOTIDE SEQUENCE [LARGE SCALE GENOMIC DNA]</scope>
    <source>
        <strain evidence="10">Intl2013</strain>
        <tissue evidence="10">Whole animal</tissue>
    </source>
</reference>
<dbReference type="Proteomes" id="UP000078046">
    <property type="component" value="Unassembled WGS sequence"/>
</dbReference>
<dbReference type="AlphaFoldDB" id="A0A177B1C6"/>
<evidence type="ECO:0000256" key="4">
    <source>
        <dbReference type="ARBA" id="ARBA00022771"/>
    </source>
</evidence>
<gene>
    <name evidence="10" type="ORF">A3Q56_04153</name>
</gene>
<organism evidence="10 11">
    <name type="scientific">Intoshia linei</name>
    <dbReference type="NCBI Taxonomy" id="1819745"/>
    <lineage>
        <taxon>Eukaryota</taxon>
        <taxon>Metazoa</taxon>
        <taxon>Spiralia</taxon>
        <taxon>Lophotrochozoa</taxon>
        <taxon>Mesozoa</taxon>
        <taxon>Orthonectida</taxon>
        <taxon>Rhopaluridae</taxon>
        <taxon>Intoshia</taxon>
    </lineage>
</organism>
<dbReference type="OrthoDB" id="3214149at2759"/>
<proteinExistence type="predicted"/>
<evidence type="ECO:0000256" key="3">
    <source>
        <dbReference type="ARBA" id="ARBA00022737"/>
    </source>
</evidence>
<dbReference type="InterPro" id="IPR043359">
    <property type="entry name" value="GLI-like"/>
</dbReference>
<feature type="domain" description="C2H2-type" evidence="9">
    <location>
        <begin position="449"/>
        <end position="476"/>
    </location>
</feature>
<comment type="caution">
    <text evidence="10">The sequence shown here is derived from an EMBL/GenBank/DDBJ whole genome shotgun (WGS) entry which is preliminary data.</text>
</comment>
<dbReference type="PANTHER" id="PTHR45718:SF7">
    <property type="entry name" value="C2H2-TYPE DOMAIN-CONTAINING PROTEIN"/>
    <property type="match status" value="1"/>
</dbReference>
<dbReference type="GO" id="GO:0008270">
    <property type="term" value="F:zinc ion binding"/>
    <property type="evidence" value="ECO:0007669"/>
    <property type="project" value="UniProtKB-KW"/>
</dbReference>
<keyword evidence="2" id="KW-0479">Metal-binding</keyword>
<evidence type="ECO:0000256" key="8">
    <source>
        <dbReference type="SAM" id="MobiDB-lite"/>
    </source>
</evidence>
<comment type="subcellular location">
    <subcellularLocation>
        <location evidence="1">Nucleus</location>
    </subcellularLocation>
</comment>
<dbReference type="FunFam" id="3.30.160.60:FF:000446">
    <property type="entry name" value="Zinc finger protein"/>
    <property type="match status" value="1"/>
</dbReference>